<dbReference type="PANTHER" id="PTHR43736:SF1">
    <property type="entry name" value="DIHYDRONEOPTERIN TRIPHOSPHATE DIPHOSPHATASE"/>
    <property type="match status" value="1"/>
</dbReference>
<dbReference type="SUPFAM" id="SSF55811">
    <property type="entry name" value="Nudix"/>
    <property type="match status" value="1"/>
</dbReference>
<dbReference type="InterPro" id="IPR020084">
    <property type="entry name" value="NUDIX_hydrolase_CS"/>
</dbReference>
<feature type="domain" description="Nudix hydrolase" evidence="3">
    <location>
        <begin position="5"/>
        <end position="155"/>
    </location>
</feature>
<dbReference type="CDD" id="cd02883">
    <property type="entry name" value="NUDIX_Hydrolase"/>
    <property type="match status" value="1"/>
</dbReference>
<evidence type="ECO:0000313" key="5">
    <source>
        <dbReference type="Proteomes" id="UP000824056"/>
    </source>
</evidence>
<comment type="caution">
    <text evidence="4">The sequence shown here is derived from an EMBL/GenBank/DDBJ whole genome shotgun (WGS) entry which is preliminary data.</text>
</comment>
<dbReference type="PANTHER" id="PTHR43736">
    <property type="entry name" value="ADP-RIBOSE PYROPHOSPHATASE"/>
    <property type="match status" value="1"/>
</dbReference>
<evidence type="ECO:0000256" key="2">
    <source>
        <dbReference type="ARBA" id="ARBA00022801"/>
    </source>
</evidence>
<dbReference type="InterPro" id="IPR000086">
    <property type="entry name" value="NUDIX_hydrolase_dom"/>
</dbReference>
<name>A0A9D2FRI9_9FIRM</name>
<evidence type="ECO:0000313" key="4">
    <source>
        <dbReference type="EMBL" id="HIZ66148.1"/>
    </source>
</evidence>
<dbReference type="EMBL" id="DXBG01000228">
    <property type="protein sequence ID" value="HIZ66148.1"/>
    <property type="molecule type" value="Genomic_DNA"/>
</dbReference>
<comment type="similarity">
    <text evidence="1">Belongs to the Nudix hydrolase family.</text>
</comment>
<proteinExistence type="inferred from homology"/>
<evidence type="ECO:0000259" key="3">
    <source>
        <dbReference type="PROSITE" id="PS51462"/>
    </source>
</evidence>
<dbReference type="InterPro" id="IPR015797">
    <property type="entry name" value="NUDIX_hydrolase-like_dom_sf"/>
</dbReference>
<reference evidence="4" key="2">
    <citation type="submission" date="2021-04" db="EMBL/GenBank/DDBJ databases">
        <authorList>
            <person name="Gilroy R."/>
        </authorList>
    </citation>
    <scope>NUCLEOTIDE SEQUENCE</scope>
    <source>
        <strain evidence="4">1068</strain>
    </source>
</reference>
<dbReference type="PROSITE" id="PS51462">
    <property type="entry name" value="NUDIX"/>
    <property type="match status" value="1"/>
</dbReference>
<keyword evidence="2" id="KW-0378">Hydrolase</keyword>
<evidence type="ECO:0000256" key="1">
    <source>
        <dbReference type="ARBA" id="ARBA00005582"/>
    </source>
</evidence>
<gene>
    <name evidence="4" type="ORF">H9809_09670</name>
</gene>
<protein>
    <submittedName>
        <fullName evidence="4">NUDIX domain-containing protein</fullName>
    </submittedName>
</protein>
<dbReference type="Gene3D" id="3.90.79.10">
    <property type="entry name" value="Nucleoside Triphosphate Pyrophosphohydrolase"/>
    <property type="match status" value="1"/>
</dbReference>
<sequence length="166" mass="19483">MPEKFVIPAVGAIIEKEEKGKRYILMQRRKKKSEDVESGLWEIPAGKIREYENIYTALRREVKEETNLDITAIWDEEKCITADSIGYTVTDIHPFNITQNLRGGYSILVMVFLCRAEGEISSNAEENESVQWRDAEEVEKELKEFPERFYPMHLLTLKKYYKKSIK</sequence>
<accession>A0A9D2FRI9</accession>
<dbReference type="Pfam" id="PF00293">
    <property type="entry name" value="NUDIX"/>
    <property type="match status" value="1"/>
</dbReference>
<dbReference type="AlphaFoldDB" id="A0A9D2FRI9"/>
<reference evidence="4" key="1">
    <citation type="journal article" date="2021" name="PeerJ">
        <title>Extensive microbial diversity within the chicken gut microbiome revealed by metagenomics and culture.</title>
        <authorList>
            <person name="Gilroy R."/>
            <person name="Ravi A."/>
            <person name="Getino M."/>
            <person name="Pursley I."/>
            <person name="Horton D.L."/>
            <person name="Alikhan N.F."/>
            <person name="Baker D."/>
            <person name="Gharbi K."/>
            <person name="Hall N."/>
            <person name="Watson M."/>
            <person name="Adriaenssens E.M."/>
            <person name="Foster-Nyarko E."/>
            <person name="Jarju S."/>
            <person name="Secka A."/>
            <person name="Antonio M."/>
            <person name="Oren A."/>
            <person name="Chaudhuri R.R."/>
            <person name="La Ragione R."/>
            <person name="Hildebrand F."/>
            <person name="Pallen M.J."/>
        </authorList>
    </citation>
    <scope>NUCLEOTIDE SEQUENCE</scope>
    <source>
        <strain evidence="4">1068</strain>
    </source>
</reference>
<dbReference type="Proteomes" id="UP000824056">
    <property type="component" value="Unassembled WGS sequence"/>
</dbReference>
<dbReference type="PROSITE" id="PS00893">
    <property type="entry name" value="NUDIX_BOX"/>
    <property type="match status" value="1"/>
</dbReference>
<organism evidence="4 5">
    <name type="scientific">Candidatus Blautia pullicola</name>
    <dbReference type="NCBI Taxonomy" id="2838498"/>
    <lineage>
        <taxon>Bacteria</taxon>
        <taxon>Bacillati</taxon>
        <taxon>Bacillota</taxon>
        <taxon>Clostridia</taxon>
        <taxon>Lachnospirales</taxon>
        <taxon>Lachnospiraceae</taxon>
        <taxon>Blautia</taxon>
    </lineage>
</organism>
<dbReference type="GO" id="GO:0016787">
    <property type="term" value="F:hydrolase activity"/>
    <property type="evidence" value="ECO:0007669"/>
    <property type="project" value="UniProtKB-KW"/>
</dbReference>